<dbReference type="InterPro" id="IPR036060">
    <property type="entry name" value="Znf_C2H2C_sf"/>
</dbReference>
<evidence type="ECO:0000256" key="12">
    <source>
        <dbReference type="ARBA" id="ARBA00023242"/>
    </source>
</evidence>
<dbReference type="SUPFAM" id="SSF55729">
    <property type="entry name" value="Acyl-CoA N-acyltransferases (Nat)"/>
    <property type="match status" value="1"/>
</dbReference>
<dbReference type="GO" id="GO:0003712">
    <property type="term" value="F:transcription coregulator activity"/>
    <property type="evidence" value="ECO:0007669"/>
    <property type="project" value="TreeGrafter"/>
</dbReference>
<dbReference type="GO" id="GO:0036409">
    <property type="term" value="C:histone H3-K14 acetyltransferase complex"/>
    <property type="evidence" value="ECO:0007669"/>
    <property type="project" value="TreeGrafter"/>
</dbReference>
<dbReference type="EC" id="2.3.1.48" evidence="3 14"/>
<keyword evidence="18" id="KW-1185">Reference proteome</keyword>
<feature type="compositionally biased region" description="Low complexity" evidence="15">
    <location>
        <begin position="16"/>
        <end position="47"/>
    </location>
</feature>
<dbReference type="InterPro" id="IPR040706">
    <property type="entry name" value="Zf-MYST"/>
</dbReference>
<dbReference type="STRING" id="158441.A0A226DFG0"/>
<feature type="compositionally biased region" description="Low complexity" evidence="15">
    <location>
        <begin position="224"/>
        <end position="239"/>
    </location>
</feature>
<keyword evidence="12 14" id="KW-0539">Nucleus</keyword>
<accession>A0A226DFG0</accession>
<dbReference type="OrthoDB" id="787137at2759"/>
<evidence type="ECO:0000256" key="15">
    <source>
        <dbReference type="SAM" id="MobiDB-lite"/>
    </source>
</evidence>
<dbReference type="Gene3D" id="3.40.630.30">
    <property type="match status" value="1"/>
</dbReference>
<evidence type="ECO:0000256" key="14">
    <source>
        <dbReference type="RuleBase" id="RU361211"/>
    </source>
</evidence>
<dbReference type="FunFam" id="3.40.630.30:FF:000001">
    <property type="entry name" value="Histone acetyltransferase"/>
    <property type="match status" value="1"/>
</dbReference>
<feature type="compositionally biased region" description="Low complexity" evidence="15">
    <location>
        <begin position="545"/>
        <end position="562"/>
    </location>
</feature>
<keyword evidence="7" id="KW-0862">Zinc</keyword>
<keyword evidence="6" id="KW-0863">Zinc-finger</keyword>
<dbReference type="GO" id="GO:0003682">
    <property type="term" value="F:chromatin binding"/>
    <property type="evidence" value="ECO:0007669"/>
    <property type="project" value="TreeGrafter"/>
</dbReference>
<dbReference type="InterPro" id="IPR036388">
    <property type="entry name" value="WH-like_DNA-bd_sf"/>
</dbReference>
<comment type="similarity">
    <text evidence="2 14">Belongs to the MYST (SAS/MOZ) family.</text>
</comment>
<reference evidence="17 18" key="1">
    <citation type="submission" date="2015-12" db="EMBL/GenBank/DDBJ databases">
        <title>The genome of Folsomia candida.</title>
        <authorList>
            <person name="Faddeeva A."/>
            <person name="Derks M.F."/>
            <person name="Anvar Y."/>
            <person name="Smit S."/>
            <person name="Van Straalen N."/>
            <person name="Roelofs D."/>
        </authorList>
    </citation>
    <scope>NUCLEOTIDE SEQUENCE [LARGE SCALE GENOMIC DNA]</scope>
    <source>
        <strain evidence="17 18">VU population</strain>
        <tissue evidence="17">Whole body</tissue>
    </source>
</reference>
<dbReference type="SUPFAM" id="SSF103637">
    <property type="entry name" value="CCHHC domain"/>
    <property type="match status" value="1"/>
</dbReference>
<dbReference type="AlphaFoldDB" id="A0A226DFG0"/>
<dbReference type="GO" id="GO:0010485">
    <property type="term" value="F:histone H4 acetyltransferase activity"/>
    <property type="evidence" value="ECO:0007669"/>
    <property type="project" value="TreeGrafter"/>
</dbReference>
<evidence type="ECO:0000256" key="4">
    <source>
        <dbReference type="ARBA" id="ARBA00022679"/>
    </source>
</evidence>
<evidence type="ECO:0000256" key="2">
    <source>
        <dbReference type="ARBA" id="ARBA00010107"/>
    </source>
</evidence>
<evidence type="ECO:0000259" key="16">
    <source>
        <dbReference type="PROSITE" id="PS51726"/>
    </source>
</evidence>
<protein>
    <recommendedName>
        <fullName evidence="3 14">Histone acetyltransferase</fullName>
        <ecNumber evidence="3 14">2.3.1.48</ecNumber>
    </recommendedName>
</protein>
<keyword evidence="10" id="KW-0805">Transcription regulation</keyword>
<feature type="region of interest" description="Disordered" evidence="15">
    <location>
        <begin position="545"/>
        <end position="572"/>
    </location>
</feature>
<evidence type="ECO:0000256" key="10">
    <source>
        <dbReference type="ARBA" id="ARBA00023015"/>
    </source>
</evidence>
<evidence type="ECO:0000256" key="3">
    <source>
        <dbReference type="ARBA" id="ARBA00013184"/>
    </source>
</evidence>
<feature type="compositionally biased region" description="Low complexity" evidence="15">
    <location>
        <begin position="249"/>
        <end position="268"/>
    </location>
</feature>
<feature type="compositionally biased region" description="Low complexity" evidence="15">
    <location>
        <begin position="130"/>
        <end position="168"/>
    </location>
</feature>
<name>A0A226DFG0_FOLCA</name>
<dbReference type="InterPro" id="IPR002515">
    <property type="entry name" value="Znf_C2H2C"/>
</dbReference>
<feature type="compositionally biased region" description="Low complexity" evidence="15">
    <location>
        <begin position="187"/>
        <end position="208"/>
    </location>
</feature>
<gene>
    <name evidence="17" type="ORF">Fcan01_21397</name>
</gene>
<dbReference type="Proteomes" id="UP000198287">
    <property type="component" value="Unassembled WGS sequence"/>
</dbReference>
<organism evidence="17 18">
    <name type="scientific">Folsomia candida</name>
    <name type="common">Springtail</name>
    <dbReference type="NCBI Taxonomy" id="158441"/>
    <lineage>
        <taxon>Eukaryota</taxon>
        <taxon>Metazoa</taxon>
        <taxon>Ecdysozoa</taxon>
        <taxon>Arthropoda</taxon>
        <taxon>Hexapoda</taxon>
        <taxon>Collembola</taxon>
        <taxon>Entomobryomorpha</taxon>
        <taxon>Isotomoidea</taxon>
        <taxon>Isotomidae</taxon>
        <taxon>Proisotominae</taxon>
        <taxon>Folsomia</taxon>
    </lineage>
</organism>
<dbReference type="PANTHER" id="PTHR10615:SF161">
    <property type="entry name" value="HISTONE ACETYLTRANSFERASE KAT7"/>
    <property type="match status" value="1"/>
</dbReference>
<keyword evidence="11" id="KW-0804">Transcription</keyword>
<comment type="subcellular location">
    <subcellularLocation>
        <location evidence="1 14">Nucleus</location>
    </subcellularLocation>
</comment>
<keyword evidence="8" id="KW-0156">Chromatin regulator</keyword>
<feature type="compositionally biased region" description="Basic residues" evidence="15">
    <location>
        <begin position="460"/>
        <end position="480"/>
    </location>
</feature>
<dbReference type="PROSITE" id="PS51726">
    <property type="entry name" value="MYST_HAT"/>
    <property type="match status" value="1"/>
</dbReference>
<dbReference type="GO" id="GO:0010484">
    <property type="term" value="F:histone H3 acetyltransferase activity"/>
    <property type="evidence" value="ECO:0007669"/>
    <property type="project" value="TreeGrafter"/>
</dbReference>
<dbReference type="Gene3D" id="1.10.10.10">
    <property type="entry name" value="Winged helix-like DNA-binding domain superfamily/Winged helix DNA-binding domain"/>
    <property type="match status" value="1"/>
</dbReference>
<feature type="active site" description="Proton donor/acceptor" evidence="13">
    <location>
        <position position="944"/>
    </location>
</feature>
<proteinExistence type="inferred from homology"/>
<evidence type="ECO:0000256" key="6">
    <source>
        <dbReference type="ARBA" id="ARBA00022771"/>
    </source>
</evidence>
<feature type="domain" description="MYST-type HAT" evidence="16">
    <location>
        <begin position="768"/>
        <end position="1042"/>
    </location>
</feature>
<evidence type="ECO:0000313" key="17">
    <source>
        <dbReference type="EMBL" id="OXA43718.1"/>
    </source>
</evidence>
<dbReference type="GO" id="GO:0006357">
    <property type="term" value="P:regulation of transcription by RNA polymerase II"/>
    <property type="evidence" value="ECO:0007669"/>
    <property type="project" value="TreeGrafter"/>
</dbReference>
<sequence>MPVKDESDKGVVAGEGSSSSSGSSSNDSSSSGSDSSSNDSSSSSNDDSSSDDDSSASSSPSRNGMGDKEAVASTSTINTKPPSASPSGPTIRSRSCSANSGRSRRAASASSISSLASSTKSSKSLKKVKGSTTKKVTSTTESPKRSQSASSAGGGSNHSKAVASSSSSGKKKVPVPKKEDNISSNMSKGSSNKPKKTTTTTMGANGNNNHHHGSTSKSDDKKPSTTSSKSKVVKSGTVTNTRTIKPLHSASGPKSKAPPSSSSGKAPPTSAQKKVGGGGGGNSKVKTEVTVVSQSERKVAPGMISSGAKKKPIPHKVMPSAVHNKKETPSSQSRSTNKKQEQVVVSSTKDGVRTRASSCSSAASASTASSSMDSSSSGEDEPEDSSLAESSPTKQKKKKEKVSARLPASKKMTSTATTKQLLMASSAKSNKKALLSSSVVRNLAAELLSSADDEDDQVGKTKKKMPHQRRPLTRRQKSGVKKTIPTTTIFNQSLLLAAASSSSSAAAAAAASPTNSSSPRKSSVVALASSSSDLVPLTRLPSSIISRRSTSNSSANSSENESMGGGRGSGRRRFPFASSLTTGFSASNKNKYMSTWDSDFSDDNFAQHITNSGANNFIRVPAKTSTRPRTFDFSLMDPDAFEQPRCPFPSCDSSGHLSGKYPGHNFLSCCPRYHGFEATECVENEEERSSREVERGRYRNVLSTPGKKTPKQTSETKSWLANMKQLKETETRDGLVSQYDSLLWKDSLAIAADRIEKEQNDGVTTQGIYYRYSMAVAMGRFEMKCWCESPYPEPLSQNRRLFVCEFCLKPVGSGTVLRRHCAKCVWRHPPGDEIYRKDRLSVWEVDGKKQKTYCQNLCLLAKCFLDHKTLYLDVDPFLFYVMTLADSQGCHLVGYFSKEKNSFLNYNVSCILTLPPYMRQGFGRLLIDFSYLLTRVEGKVGSPEKPLSDLGLISYRSYWKDAVLRRLCACASREINIKDLSIELGVSTADLISTLQFLGMLKYWKGKHLVLKKQDVLEEYLERVRRRGNERQIDSCCLRWRPYQPPSDEHSSSEKS</sequence>
<dbReference type="InterPro" id="IPR016181">
    <property type="entry name" value="Acyl_CoA_acyltransferase"/>
</dbReference>
<dbReference type="InterPro" id="IPR002717">
    <property type="entry name" value="HAT_MYST-type"/>
</dbReference>
<comment type="catalytic activity">
    <reaction evidence="14">
        <text>L-lysyl-[protein] + acetyl-CoA = N(6)-acetyl-L-lysyl-[protein] + CoA + H(+)</text>
        <dbReference type="Rhea" id="RHEA:45948"/>
        <dbReference type="Rhea" id="RHEA-COMP:9752"/>
        <dbReference type="Rhea" id="RHEA-COMP:10731"/>
        <dbReference type="ChEBI" id="CHEBI:15378"/>
        <dbReference type="ChEBI" id="CHEBI:29969"/>
        <dbReference type="ChEBI" id="CHEBI:57287"/>
        <dbReference type="ChEBI" id="CHEBI:57288"/>
        <dbReference type="ChEBI" id="CHEBI:61930"/>
        <dbReference type="EC" id="2.3.1.48"/>
    </reaction>
</comment>
<evidence type="ECO:0000256" key="1">
    <source>
        <dbReference type="ARBA" id="ARBA00004123"/>
    </source>
</evidence>
<dbReference type="PANTHER" id="PTHR10615">
    <property type="entry name" value="HISTONE ACETYLTRANSFERASE"/>
    <property type="match status" value="1"/>
</dbReference>
<evidence type="ECO:0000256" key="13">
    <source>
        <dbReference type="PIRSR" id="PIRSR602717-51"/>
    </source>
</evidence>
<dbReference type="EMBL" id="LNIX01000021">
    <property type="protein sequence ID" value="OXA43718.1"/>
    <property type="molecule type" value="Genomic_DNA"/>
</dbReference>
<keyword evidence="9" id="KW-0007">Acetylation</keyword>
<dbReference type="Gene3D" id="3.30.60.60">
    <property type="entry name" value="N-acetyl transferase-like"/>
    <property type="match status" value="1"/>
</dbReference>
<evidence type="ECO:0000256" key="9">
    <source>
        <dbReference type="ARBA" id="ARBA00022990"/>
    </source>
</evidence>
<feature type="compositionally biased region" description="Low complexity" evidence="15">
    <location>
        <begin position="356"/>
        <end position="377"/>
    </location>
</feature>
<dbReference type="Pfam" id="PF01853">
    <property type="entry name" value="MOZ_SAS"/>
    <property type="match status" value="1"/>
</dbReference>
<evidence type="ECO:0000256" key="8">
    <source>
        <dbReference type="ARBA" id="ARBA00022853"/>
    </source>
</evidence>
<dbReference type="Pfam" id="PF17772">
    <property type="entry name" value="zf-MYST"/>
    <property type="match status" value="1"/>
</dbReference>
<dbReference type="PROSITE" id="PS51802">
    <property type="entry name" value="ZF_CCHHC"/>
    <property type="match status" value="1"/>
</dbReference>
<keyword evidence="4 17" id="KW-0808">Transferase</keyword>
<dbReference type="GO" id="GO:0008270">
    <property type="term" value="F:zinc ion binding"/>
    <property type="evidence" value="ECO:0007669"/>
    <property type="project" value="UniProtKB-KW"/>
</dbReference>
<evidence type="ECO:0000256" key="11">
    <source>
        <dbReference type="ARBA" id="ARBA00023163"/>
    </source>
</evidence>
<feature type="compositionally biased region" description="Low complexity" evidence="15">
    <location>
        <begin position="409"/>
        <end position="434"/>
    </location>
</feature>
<feature type="compositionally biased region" description="Polar residues" evidence="15">
    <location>
        <begin position="72"/>
        <end position="90"/>
    </location>
</feature>
<comment type="caution">
    <text evidence="17">The sequence shown here is derived from an EMBL/GenBank/DDBJ whole genome shotgun (WGS) entry which is preliminary data.</text>
</comment>
<evidence type="ECO:0000256" key="7">
    <source>
        <dbReference type="ARBA" id="ARBA00022833"/>
    </source>
</evidence>
<evidence type="ECO:0000313" key="18">
    <source>
        <dbReference type="Proteomes" id="UP000198287"/>
    </source>
</evidence>
<feature type="region of interest" description="Disordered" evidence="15">
    <location>
        <begin position="1"/>
        <end position="434"/>
    </location>
</feature>
<dbReference type="Gene3D" id="4.10.320.30">
    <property type="match status" value="1"/>
</dbReference>
<keyword evidence="5" id="KW-0479">Metal-binding</keyword>
<feature type="region of interest" description="Disordered" evidence="15">
    <location>
        <begin position="450"/>
        <end position="481"/>
    </location>
</feature>
<evidence type="ECO:0000256" key="5">
    <source>
        <dbReference type="ARBA" id="ARBA00022723"/>
    </source>
</evidence>
<feature type="compositionally biased region" description="Low complexity" evidence="15">
    <location>
        <begin position="92"/>
        <end position="122"/>
    </location>
</feature>
<dbReference type="InterPro" id="IPR050603">
    <property type="entry name" value="MYST_HAT"/>
</dbReference>
<dbReference type="FunFam" id="1.10.10.10:FF:000022">
    <property type="entry name" value="Histone acetyltransferase"/>
    <property type="match status" value="1"/>
</dbReference>